<comment type="catalytic activity">
    <reaction evidence="8 9">
        <text>5-phospho-alpha-D-ribose 1-diphosphate + nicotinate + ATP + H2O = nicotinate beta-D-ribonucleotide + ADP + phosphate + diphosphate</text>
        <dbReference type="Rhea" id="RHEA:36163"/>
        <dbReference type="ChEBI" id="CHEBI:15377"/>
        <dbReference type="ChEBI" id="CHEBI:30616"/>
        <dbReference type="ChEBI" id="CHEBI:32544"/>
        <dbReference type="ChEBI" id="CHEBI:33019"/>
        <dbReference type="ChEBI" id="CHEBI:43474"/>
        <dbReference type="ChEBI" id="CHEBI:57502"/>
        <dbReference type="ChEBI" id="CHEBI:58017"/>
        <dbReference type="ChEBI" id="CHEBI:456216"/>
        <dbReference type="EC" id="6.3.4.21"/>
    </reaction>
</comment>
<feature type="domain" description="Nicotinate phosphoribosyltransferase N-terminal" evidence="11">
    <location>
        <begin position="17"/>
        <end position="148"/>
    </location>
</feature>
<dbReference type="GO" id="GO:0016740">
    <property type="term" value="F:transferase activity"/>
    <property type="evidence" value="ECO:0007669"/>
    <property type="project" value="UniProtKB-KW"/>
</dbReference>
<comment type="similarity">
    <text evidence="2 9">Belongs to the NAPRTase family.</text>
</comment>
<dbReference type="Gene3D" id="3.20.140.10">
    <property type="entry name" value="nicotinate phosphoribosyltransferase"/>
    <property type="match status" value="1"/>
</dbReference>
<comment type="function">
    <text evidence="9">Catalyzes the synthesis of beta-nicotinate D-ribonucleotide from nicotinate and 5-phospho-D-ribose 1-phosphate at the expense of ATP.</text>
</comment>
<gene>
    <name evidence="12" type="ORF">PENSTE_c002G04734</name>
</gene>
<keyword evidence="5 9" id="KW-0436">Ligase</keyword>
<keyword evidence="4" id="KW-0597">Phosphoprotein</keyword>
<proteinExistence type="inferred from homology"/>
<evidence type="ECO:0000256" key="7">
    <source>
        <dbReference type="ARBA" id="ARBA00022679"/>
    </source>
</evidence>
<evidence type="ECO:0000256" key="4">
    <source>
        <dbReference type="ARBA" id="ARBA00022553"/>
    </source>
</evidence>
<evidence type="ECO:0000259" key="11">
    <source>
        <dbReference type="Pfam" id="PF17767"/>
    </source>
</evidence>
<dbReference type="PANTHER" id="PTHR11098:SF1">
    <property type="entry name" value="NICOTINATE PHOSPHORIBOSYLTRANSFERASE"/>
    <property type="match status" value="1"/>
</dbReference>
<dbReference type="Pfam" id="PF17767">
    <property type="entry name" value="NAPRTase_N"/>
    <property type="match status" value="1"/>
</dbReference>
<sequence>MGQQATPPLPEGITSLLDTDLYKLTMQCAILKYFPDVYVTYSFTNRTPHMKLRRGAYKWILQQMDKLANVRVSADERAFLKRKCPYLNDAYITFLETFQLKPTEQVEIKFHPTQDTGSDEDEGNVEYIIKGLWLDTILYEIPLLALTSQAYFMFTDTEWNYDQQEEKAFQKGCTLLENGCVFSEFGTRRRRDYHTHDLVMQGLSRAAVEGKKQGWKGAFTGTSNVHFAMKYDTNAVGTVAHEWYMTIAAITDDYENANELALQYWLGCFGEGVLGIALTDTFGTPAFLKAFRKPISLPKTDTTSNQVDGSKIFARVYTGVRQDSGDPTYFVKTVREFYDREGITDKKVVVFSDSLDIEHCLEYKNIAEQAGFTPTFGVGTFFTNDYQNTTTNEKSKPLNIVIKIATANGRPAVKLSDNLGKNTGDHEKVQEVKKTLGYVEQDWKEGDESNRWAQK</sequence>
<dbReference type="GO" id="GO:0034355">
    <property type="term" value="P:NAD+ biosynthetic process via the salvage pathway"/>
    <property type="evidence" value="ECO:0007669"/>
    <property type="project" value="TreeGrafter"/>
</dbReference>
<dbReference type="InterPro" id="IPR006406">
    <property type="entry name" value="Nic_PRibTrfase"/>
</dbReference>
<dbReference type="CDD" id="cd01401">
    <property type="entry name" value="PncB_like"/>
    <property type="match status" value="1"/>
</dbReference>
<dbReference type="InterPro" id="IPR007229">
    <property type="entry name" value="Nic_PRibTrfase-Fam"/>
</dbReference>
<dbReference type="EMBL" id="MLKD01000002">
    <property type="protein sequence ID" value="OQE29453.1"/>
    <property type="molecule type" value="Genomic_DNA"/>
</dbReference>
<dbReference type="NCBIfam" id="TIGR01514">
    <property type="entry name" value="NAPRTase"/>
    <property type="match status" value="1"/>
</dbReference>
<keyword evidence="13" id="KW-1185">Reference proteome</keyword>
<name>A0A1V6TV87_9EURO</name>
<dbReference type="EC" id="6.3.4.21" evidence="3 9"/>
<dbReference type="OrthoDB" id="193380at2759"/>
<keyword evidence="7" id="KW-0808">Transferase</keyword>
<evidence type="ECO:0000256" key="6">
    <source>
        <dbReference type="ARBA" id="ARBA00022642"/>
    </source>
</evidence>
<dbReference type="SUPFAM" id="SSF51690">
    <property type="entry name" value="Nicotinate/Quinolinate PRTase C-terminal domain-like"/>
    <property type="match status" value="1"/>
</dbReference>
<keyword evidence="6 9" id="KW-0662">Pyridine nucleotide biosynthesis</keyword>
<dbReference type="SUPFAM" id="SSF54675">
    <property type="entry name" value="Nicotinate/Quinolinate PRTase N-terminal domain-like"/>
    <property type="match status" value="1"/>
</dbReference>
<evidence type="ECO:0000256" key="3">
    <source>
        <dbReference type="ARBA" id="ARBA00013236"/>
    </source>
</evidence>
<evidence type="ECO:0000256" key="8">
    <source>
        <dbReference type="ARBA" id="ARBA00048668"/>
    </source>
</evidence>
<accession>A0A1V6TV87</accession>
<evidence type="ECO:0000256" key="9">
    <source>
        <dbReference type="RuleBase" id="RU003838"/>
    </source>
</evidence>
<evidence type="ECO:0000259" key="10">
    <source>
        <dbReference type="Pfam" id="PF04095"/>
    </source>
</evidence>
<dbReference type="Proteomes" id="UP000191285">
    <property type="component" value="Unassembled WGS sequence"/>
</dbReference>
<dbReference type="InterPro" id="IPR041525">
    <property type="entry name" value="N/Namide_PRibTrfase"/>
</dbReference>
<feature type="domain" description="Nicotinate/nicotinamide phosphoribosyltransferase" evidence="10">
    <location>
        <begin position="182"/>
        <end position="437"/>
    </location>
</feature>
<dbReference type="UniPathway" id="UPA00253">
    <property type="reaction ID" value="UER00457"/>
</dbReference>
<dbReference type="Pfam" id="PF04095">
    <property type="entry name" value="NAPRTase"/>
    <property type="match status" value="1"/>
</dbReference>
<evidence type="ECO:0000256" key="5">
    <source>
        <dbReference type="ARBA" id="ARBA00022598"/>
    </source>
</evidence>
<evidence type="ECO:0000313" key="13">
    <source>
        <dbReference type="Proteomes" id="UP000191285"/>
    </source>
</evidence>
<evidence type="ECO:0000256" key="2">
    <source>
        <dbReference type="ARBA" id="ARBA00010897"/>
    </source>
</evidence>
<reference evidence="13" key="1">
    <citation type="journal article" date="2017" name="Nat. Microbiol.">
        <title>Global analysis of biosynthetic gene clusters reveals vast potential of secondary metabolite production in Penicillium species.</title>
        <authorList>
            <person name="Nielsen J.C."/>
            <person name="Grijseels S."/>
            <person name="Prigent S."/>
            <person name="Ji B."/>
            <person name="Dainat J."/>
            <person name="Nielsen K.F."/>
            <person name="Frisvad J.C."/>
            <person name="Workman M."/>
            <person name="Nielsen J."/>
        </authorList>
    </citation>
    <scope>NUCLEOTIDE SEQUENCE [LARGE SCALE GENOMIC DNA]</scope>
    <source>
        <strain evidence="13">IBT 24891</strain>
    </source>
</reference>
<evidence type="ECO:0000256" key="1">
    <source>
        <dbReference type="ARBA" id="ARBA00004952"/>
    </source>
</evidence>
<protein>
    <recommendedName>
        <fullName evidence="3 9">Nicotinate phosphoribosyltransferase</fullName>
        <ecNumber evidence="3 9">6.3.4.21</ecNumber>
    </recommendedName>
</protein>
<dbReference type="FunFam" id="3.20.140.10:FF:000009">
    <property type="entry name" value="Nicotinate phosphoribosyltransferase"/>
    <property type="match status" value="1"/>
</dbReference>
<dbReference type="AlphaFoldDB" id="A0A1V6TV87"/>
<comment type="PTM">
    <text evidence="9">Transiently phosphorylated on a His residue during the reaction cycle. Phosphorylation strongly increases the affinity for substrates and increases the rate of nicotinate D-ribonucleotide production. Dephosphorylation regenerates the low-affinity form of the enzyme, leading to product release.</text>
</comment>
<dbReference type="InterPro" id="IPR036068">
    <property type="entry name" value="Nicotinate_pribotase-like_C"/>
</dbReference>
<evidence type="ECO:0000313" key="12">
    <source>
        <dbReference type="EMBL" id="OQE29453.1"/>
    </source>
</evidence>
<dbReference type="GO" id="GO:0005829">
    <property type="term" value="C:cytosol"/>
    <property type="evidence" value="ECO:0007669"/>
    <property type="project" value="TreeGrafter"/>
</dbReference>
<organism evidence="12 13">
    <name type="scientific">Penicillium steckii</name>
    <dbReference type="NCBI Taxonomy" id="303698"/>
    <lineage>
        <taxon>Eukaryota</taxon>
        <taxon>Fungi</taxon>
        <taxon>Dikarya</taxon>
        <taxon>Ascomycota</taxon>
        <taxon>Pezizomycotina</taxon>
        <taxon>Eurotiomycetes</taxon>
        <taxon>Eurotiomycetidae</taxon>
        <taxon>Eurotiales</taxon>
        <taxon>Aspergillaceae</taxon>
        <taxon>Penicillium</taxon>
    </lineage>
</organism>
<dbReference type="PIRSF" id="PIRSF000484">
    <property type="entry name" value="NAPRT"/>
    <property type="match status" value="1"/>
</dbReference>
<comment type="caution">
    <text evidence="12">The sequence shown here is derived from an EMBL/GenBank/DDBJ whole genome shotgun (WGS) entry which is preliminary data.</text>
</comment>
<dbReference type="InterPro" id="IPR040727">
    <property type="entry name" value="NAPRTase_N"/>
</dbReference>
<dbReference type="GO" id="GO:0004516">
    <property type="term" value="F:nicotinate phosphoribosyltransferase activity"/>
    <property type="evidence" value="ECO:0007669"/>
    <property type="project" value="UniProtKB-UniRule"/>
</dbReference>
<comment type="pathway">
    <text evidence="1 9">Cofactor biosynthesis; NAD(+) biosynthesis; nicotinate D-ribonucleotide from nicotinate: step 1/1.</text>
</comment>
<dbReference type="PANTHER" id="PTHR11098">
    <property type="entry name" value="NICOTINATE PHOSPHORIBOSYLTRANSFERASE"/>
    <property type="match status" value="1"/>
</dbReference>
<dbReference type="STRING" id="303698.A0A1V6TV87"/>